<evidence type="ECO:0000313" key="1">
    <source>
        <dbReference type="EMBL" id="ACO34165.1"/>
    </source>
</evidence>
<dbReference type="InParanoid" id="C1F4U9"/>
<protein>
    <submittedName>
        <fullName evidence="1">Uncharacterized protein</fullName>
    </submittedName>
</protein>
<proteinExistence type="predicted"/>
<evidence type="ECO:0000313" key="2">
    <source>
        <dbReference type="Proteomes" id="UP000002207"/>
    </source>
</evidence>
<dbReference type="Proteomes" id="UP000002207">
    <property type="component" value="Chromosome"/>
</dbReference>
<dbReference type="HOGENOM" id="CLU_3283286_0_0_0"/>
<dbReference type="AlphaFoldDB" id="C1F4U9"/>
<dbReference type="STRING" id="240015.ACP_1220"/>
<reference evidence="1 2" key="1">
    <citation type="journal article" date="2009" name="Appl. Environ. Microbiol.">
        <title>Three genomes from the phylum Acidobacteria provide insight into the lifestyles of these microorganisms in soils.</title>
        <authorList>
            <person name="Ward N.L."/>
            <person name="Challacombe J.F."/>
            <person name="Janssen P.H."/>
            <person name="Henrissat B."/>
            <person name="Coutinho P.M."/>
            <person name="Wu M."/>
            <person name="Xie G."/>
            <person name="Haft D.H."/>
            <person name="Sait M."/>
            <person name="Badger J."/>
            <person name="Barabote R.D."/>
            <person name="Bradley B."/>
            <person name="Brettin T.S."/>
            <person name="Brinkac L.M."/>
            <person name="Bruce D."/>
            <person name="Creasy T."/>
            <person name="Daugherty S.C."/>
            <person name="Davidsen T.M."/>
            <person name="DeBoy R.T."/>
            <person name="Detter J.C."/>
            <person name="Dodson R.J."/>
            <person name="Durkin A.S."/>
            <person name="Ganapathy A."/>
            <person name="Gwinn-Giglio M."/>
            <person name="Han C.S."/>
            <person name="Khouri H."/>
            <person name="Kiss H."/>
            <person name="Kothari S.P."/>
            <person name="Madupu R."/>
            <person name="Nelson K.E."/>
            <person name="Nelson W.C."/>
            <person name="Paulsen I."/>
            <person name="Penn K."/>
            <person name="Ren Q."/>
            <person name="Rosovitz M.J."/>
            <person name="Selengut J.D."/>
            <person name="Shrivastava S."/>
            <person name="Sullivan S.A."/>
            <person name="Tapia R."/>
            <person name="Thompson L.S."/>
            <person name="Watkins K.L."/>
            <person name="Yang Q."/>
            <person name="Yu C."/>
            <person name="Zafar N."/>
            <person name="Zhou L."/>
            <person name="Kuske C.R."/>
        </authorList>
    </citation>
    <scope>NUCLEOTIDE SEQUENCE [LARGE SCALE GENOMIC DNA]</scope>
    <source>
        <strain evidence="2">ATCC 51196 / DSM 11244 / BCRC 80197 / JCM 7670 / NBRC 15755 / NCIMB 13165 / 161</strain>
    </source>
</reference>
<gene>
    <name evidence="1" type="ordered locus">ACP_1220</name>
</gene>
<name>C1F4U9_ACIC5</name>
<dbReference type="EMBL" id="CP001472">
    <property type="protein sequence ID" value="ACO34165.1"/>
    <property type="molecule type" value="Genomic_DNA"/>
</dbReference>
<keyword evidence="2" id="KW-1185">Reference proteome</keyword>
<sequence>MAGKVDPLLQSRKDKFWIALLNIDSHAGFSSSALFVALNQ</sequence>
<dbReference type="KEGG" id="aca:ACP_1220"/>
<organism evidence="1 2">
    <name type="scientific">Acidobacterium capsulatum (strain ATCC 51196 / DSM 11244 / BCRC 80197 / JCM 7670 / NBRC 15755 / NCIMB 13165 / 161)</name>
    <dbReference type="NCBI Taxonomy" id="240015"/>
    <lineage>
        <taxon>Bacteria</taxon>
        <taxon>Pseudomonadati</taxon>
        <taxon>Acidobacteriota</taxon>
        <taxon>Terriglobia</taxon>
        <taxon>Terriglobales</taxon>
        <taxon>Acidobacteriaceae</taxon>
        <taxon>Acidobacterium</taxon>
    </lineage>
</organism>
<accession>C1F4U9</accession>